<keyword evidence="2" id="KW-1185">Reference proteome</keyword>
<reference evidence="1 2" key="1">
    <citation type="submission" date="2019-03" db="EMBL/GenBank/DDBJ databases">
        <title>First draft genome of Liparis tanakae, snailfish: a comprehensive survey of snailfish specific genes.</title>
        <authorList>
            <person name="Kim W."/>
            <person name="Song I."/>
            <person name="Jeong J.-H."/>
            <person name="Kim D."/>
            <person name="Kim S."/>
            <person name="Ryu S."/>
            <person name="Song J.Y."/>
            <person name="Lee S.K."/>
        </authorList>
    </citation>
    <scope>NUCLEOTIDE SEQUENCE [LARGE SCALE GENOMIC DNA]</scope>
    <source>
        <tissue evidence="1">Muscle</tissue>
    </source>
</reference>
<accession>A0A4Z2JDB2</accession>
<dbReference type="EMBL" id="SRLO01000009">
    <property type="protein sequence ID" value="TNN87753.1"/>
    <property type="molecule type" value="Genomic_DNA"/>
</dbReference>
<name>A0A4Z2JDB2_9TELE</name>
<evidence type="ECO:0000313" key="2">
    <source>
        <dbReference type="Proteomes" id="UP000314294"/>
    </source>
</evidence>
<comment type="caution">
    <text evidence="1">The sequence shown here is derived from an EMBL/GenBank/DDBJ whole genome shotgun (WGS) entry which is preliminary data.</text>
</comment>
<organism evidence="1 2">
    <name type="scientific">Liparis tanakae</name>
    <name type="common">Tanaka's snailfish</name>
    <dbReference type="NCBI Taxonomy" id="230148"/>
    <lineage>
        <taxon>Eukaryota</taxon>
        <taxon>Metazoa</taxon>
        <taxon>Chordata</taxon>
        <taxon>Craniata</taxon>
        <taxon>Vertebrata</taxon>
        <taxon>Euteleostomi</taxon>
        <taxon>Actinopterygii</taxon>
        <taxon>Neopterygii</taxon>
        <taxon>Teleostei</taxon>
        <taxon>Neoteleostei</taxon>
        <taxon>Acanthomorphata</taxon>
        <taxon>Eupercaria</taxon>
        <taxon>Perciformes</taxon>
        <taxon>Cottioidei</taxon>
        <taxon>Cottales</taxon>
        <taxon>Liparidae</taxon>
        <taxon>Liparis</taxon>
    </lineage>
</organism>
<sequence>MTKYPPGESAKQRGFLGRTALATCWLAIMTPLQYTMVTVRVQRGLGPLGAVGLPLSSAGITSKVSMNASLFAARAV</sequence>
<dbReference type="AlphaFoldDB" id="A0A4Z2JDB2"/>
<gene>
    <name evidence="1" type="ORF">EYF80_002100</name>
</gene>
<dbReference type="Proteomes" id="UP000314294">
    <property type="component" value="Unassembled WGS sequence"/>
</dbReference>
<evidence type="ECO:0000313" key="1">
    <source>
        <dbReference type="EMBL" id="TNN87753.1"/>
    </source>
</evidence>
<proteinExistence type="predicted"/>
<protein>
    <submittedName>
        <fullName evidence="1">Uncharacterized protein</fullName>
    </submittedName>
</protein>